<evidence type="ECO:0000313" key="4">
    <source>
        <dbReference type="Proteomes" id="UP000032434"/>
    </source>
</evidence>
<organism evidence="3 4">
    <name type="scientific">Acholeplasma oculi</name>
    <dbReference type="NCBI Taxonomy" id="35623"/>
    <lineage>
        <taxon>Bacteria</taxon>
        <taxon>Bacillati</taxon>
        <taxon>Mycoplasmatota</taxon>
        <taxon>Mollicutes</taxon>
        <taxon>Acholeplasmatales</taxon>
        <taxon>Acholeplasmataceae</taxon>
        <taxon>Acholeplasma</taxon>
    </lineage>
</organism>
<dbReference type="STRING" id="35623.Aocu_14120"/>
<feature type="transmembrane region" description="Helical" evidence="1">
    <location>
        <begin position="12"/>
        <end position="32"/>
    </location>
</feature>
<dbReference type="FunCoup" id="A0A061AC82">
    <property type="interactions" value="141"/>
</dbReference>
<sequence>MKFIWRFLKITLIVILSIVVTISIFNFSPWTFSNVEGTNLFRKDGKYPLIIPHGGAKDLAPENTIYAYDMLVQEFQADVLEIDLALTKDNILISHHDLELEMSDDSYLNDELIRLYTYQEIITEYETDDYYLARNFMYPADYDYDPLKGIEPFKNETDEQIMSKMIPAKLEDIFMNVGSDVLYILEIKDSPSSQGYDENIHDFELAAQTLIDLVELYELEANVVLASFSDDVTTYFKENAPDLYINAATSEVTMFSIFSAFHIDFFWGVKSEVLILPIPESMSITGGTANLLSMLPGFIRDSIAIKDDQGVFRANLMHQQIINDAHRKNMAVLYWTVNDKETMKLLIQNGADGIITDRPDYLIQVIQELEQNT</sequence>
<keyword evidence="1" id="KW-1133">Transmembrane helix</keyword>
<accession>A0A061AC82</accession>
<dbReference type="PANTHER" id="PTHR46211:SF14">
    <property type="entry name" value="GLYCEROPHOSPHODIESTER PHOSPHODIESTERASE"/>
    <property type="match status" value="1"/>
</dbReference>
<dbReference type="GO" id="GO:0008081">
    <property type="term" value="F:phosphoric diester hydrolase activity"/>
    <property type="evidence" value="ECO:0007669"/>
    <property type="project" value="InterPro"/>
</dbReference>
<evidence type="ECO:0000259" key="2">
    <source>
        <dbReference type="PROSITE" id="PS51704"/>
    </source>
</evidence>
<gene>
    <name evidence="3" type="primary">ugpQ2</name>
    <name evidence="3" type="ORF">Aocu_14120</name>
</gene>
<reference evidence="4" key="1">
    <citation type="submission" date="2014-05" db="EMBL/GenBank/DDBJ databases">
        <authorList>
            <person name="Kube M."/>
        </authorList>
    </citation>
    <scope>NUCLEOTIDE SEQUENCE [LARGE SCALE GENOMIC DNA]</scope>
</reference>
<protein>
    <submittedName>
        <fullName evidence="3">Glycerophosphoryl diester phosphodiesterase</fullName>
    </submittedName>
</protein>
<dbReference type="Proteomes" id="UP000032434">
    <property type="component" value="Chromosome 1"/>
</dbReference>
<dbReference type="PATRIC" id="fig|35623.3.peg.1413"/>
<feature type="domain" description="GP-PDE" evidence="2">
    <location>
        <begin position="48"/>
        <end position="366"/>
    </location>
</feature>
<dbReference type="InterPro" id="IPR030395">
    <property type="entry name" value="GP_PDE_dom"/>
</dbReference>
<dbReference type="SUPFAM" id="SSF51695">
    <property type="entry name" value="PLC-like phosphodiesterases"/>
    <property type="match status" value="1"/>
</dbReference>
<dbReference type="InParanoid" id="A0A061AC82"/>
<dbReference type="RefSeq" id="WP_045749894.1">
    <property type="nucleotide sequence ID" value="NZ_FUZK01000004.1"/>
</dbReference>
<dbReference type="GO" id="GO:0006629">
    <property type="term" value="P:lipid metabolic process"/>
    <property type="evidence" value="ECO:0007669"/>
    <property type="project" value="InterPro"/>
</dbReference>
<dbReference type="HOGENOM" id="CLU_030006_3_1_14"/>
<evidence type="ECO:0000313" key="3">
    <source>
        <dbReference type="EMBL" id="CDR31485.1"/>
    </source>
</evidence>
<dbReference type="PROSITE" id="PS51704">
    <property type="entry name" value="GP_PDE"/>
    <property type="match status" value="1"/>
</dbReference>
<dbReference type="Gene3D" id="3.20.20.190">
    <property type="entry name" value="Phosphatidylinositol (PI) phosphodiesterase"/>
    <property type="match status" value="1"/>
</dbReference>
<name>A0A061AC82_9MOLU</name>
<dbReference type="PANTHER" id="PTHR46211">
    <property type="entry name" value="GLYCEROPHOSPHORYL DIESTER PHOSPHODIESTERASE"/>
    <property type="match status" value="1"/>
</dbReference>
<keyword evidence="1" id="KW-0472">Membrane</keyword>
<dbReference type="InterPro" id="IPR017946">
    <property type="entry name" value="PLC-like_Pdiesterase_TIM-brl"/>
</dbReference>
<dbReference type="Pfam" id="PF03009">
    <property type="entry name" value="GDPD"/>
    <property type="match status" value="1"/>
</dbReference>
<evidence type="ECO:0000256" key="1">
    <source>
        <dbReference type="SAM" id="Phobius"/>
    </source>
</evidence>
<dbReference type="OrthoDB" id="384721at2"/>
<proteinExistence type="predicted"/>
<dbReference type="AlphaFoldDB" id="A0A061AC82"/>
<dbReference type="EMBL" id="LK028559">
    <property type="protein sequence ID" value="CDR31485.1"/>
    <property type="molecule type" value="Genomic_DNA"/>
</dbReference>
<keyword evidence="4" id="KW-1185">Reference proteome</keyword>
<keyword evidence="1" id="KW-0812">Transmembrane</keyword>
<dbReference type="KEGG" id="aoc:Aocu_14120"/>